<feature type="transmembrane region" description="Helical" evidence="5">
    <location>
        <begin position="202"/>
        <end position="220"/>
    </location>
</feature>
<dbReference type="PANTHER" id="PTHR23508">
    <property type="entry name" value="CARBOXYLIC ACID TRANSPORTER PROTEIN HOMOLOG"/>
    <property type="match status" value="1"/>
</dbReference>
<feature type="transmembrane region" description="Helical" evidence="5">
    <location>
        <begin position="357"/>
        <end position="380"/>
    </location>
</feature>
<reference evidence="8" key="1">
    <citation type="journal article" date="2019" name="Int. J. Syst. Evol. Microbiol.">
        <title>The Global Catalogue of Microorganisms (GCM) 10K type strain sequencing project: providing services to taxonomists for standard genome sequencing and annotation.</title>
        <authorList>
            <consortium name="The Broad Institute Genomics Platform"/>
            <consortium name="The Broad Institute Genome Sequencing Center for Infectious Disease"/>
            <person name="Wu L."/>
            <person name="Ma J."/>
        </authorList>
    </citation>
    <scope>NUCLEOTIDE SEQUENCE [LARGE SCALE GENOMIC DNA]</scope>
    <source>
        <strain evidence="8">CCM 8604</strain>
    </source>
</reference>
<dbReference type="InterPro" id="IPR036259">
    <property type="entry name" value="MFS_trans_sf"/>
</dbReference>
<feature type="transmembrane region" description="Helical" evidence="5">
    <location>
        <begin position="44"/>
        <end position="66"/>
    </location>
</feature>
<sequence length="458" mass="48599">MTFTRHWMTIYLEVKKVGNMVATLTQSSMDAKQQSAGLGKYTELAFAAGIGATLASGILVGLSSTITVWQKGLSLSTAQVGIISAVMSFAIALGSLAGGRVADKVGRVHFFNWISALYVVGAFMCAAAMNFGMLTVGIIVAGVASGAEIPVAITVLSYDAPNSAMGSKLVSTSQIFWQIGIFVSYIAAFLVSSLSGAMGGRIVFGFFAGMGIVVWGWRVFSSGLKRIHAEADERHNIQARAEEGYDTQKVSVFSVLLGSQKKALLGFLGAITGYYVMWNLLANTWGQFQTYMFSQAGANQTLATALGIGLNLITLILNIVFAAVSGGKYRNSAFYAGLILTLFSIIVMALGGASLGVIITATALLYAGIPLAGEAMYKVWTQESFPISIRATVQGFINGFSRLIYGLFALVTPMLVAPSVIKSTMWGFVGVVIIEAVAGFTMIVLQKKYGTDEHPLNR</sequence>
<dbReference type="PANTHER" id="PTHR23508:SF10">
    <property type="entry name" value="CARBOXYLIC ACID TRANSPORTER PROTEIN HOMOLOG"/>
    <property type="match status" value="1"/>
</dbReference>
<feature type="transmembrane region" description="Helical" evidence="5">
    <location>
        <begin position="135"/>
        <end position="156"/>
    </location>
</feature>
<accession>A0ABW2Y6Q3</accession>
<proteinExistence type="predicted"/>
<feature type="transmembrane region" description="Helical" evidence="5">
    <location>
        <begin position="263"/>
        <end position="281"/>
    </location>
</feature>
<evidence type="ECO:0000313" key="7">
    <source>
        <dbReference type="EMBL" id="MFD0704241.1"/>
    </source>
</evidence>
<dbReference type="InterPro" id="IPR020846">
    <property type="entry name" value="MFS_dom"/>
</dbReference>
<keyword evidence="4 5" id="KW-0472">Membrane</keyword>
<comment type="caution">
    <text evidence="7">The sequence shown here is derived from an EMBL/GenBank/DDBJ whole genome shotgun (WGS) entry which is preliminary data.</text>
</comment>
<dbReference type="EMBL" id="JBHTHQ010000006">
    <property type="protein sequence ID" value="MFD0704241.1"/>
    <property type="molecule type" value="Genomic_DNA"/>
</dbReference>
<feature type="transmembrane region" description="Helical" evidence="5">
    <location>
        <begin position="110"/>
        <end position="129"/>
    </location>
</feature>
<protein>
    <submittedName>
        <fullName evidence="7">MFS transporter</fullName>
    </submittedName>
</protein>
<evidence type="ECO:0000256" key="4">
    <source>
        <dbReference type="ARBA" id="ARBA00023136"/>
    </source>
</evidence>
<evidence type="ECO:0000256" key="3">
    <source>
        <dbReference type="ARBA" id="ARBA00022989"/>
    </source>
</evidence>
<feature type="domain" description="Major facilitator superfamily (MFS) profile" evidence="6">
    <location>
        <begin position="41"/>
        <end position="447"/>
    </location>
</feature>
<evidence type="ECO:0000313" key="8">
    <source>
        <dbReference type="Proteomes" id="UP001597036"/>
    </source>
</evidence>
<evidence type="ECO:0000259" key="6">
    <source>
        <dbReference type="PROSITE" id="PS50850"/>
    </source>
</evidence>
<keyword evidence="3 5" id="KW-1133">Transmembrane helix</keyword>
<dbReference type="Gene3D" id="1.20.1250.20">
    <property type="entry name" value="MFS general substrate transporter like domains"/>
    <property type="match status" value="1"/>
</dbReference>
<feature type="transmembrane region" description="Helical" evidence="5">
    <location>
        <begin position="78"/>
        <end position="98"/>
    </location>
</feature>
<evidence type="ECO:0000256" key="2">
    <source>
        <dbReference type="ARBA" id="ARBA00022692"/>
    </source>
</evidence>
<dbReference type="SUPFAM" id="SSF103473">
    <property type="entry name" value="MFS general substrate transporter"/>
    <property type="match status" value="1"/>
</dbReference>
<feature type="transmembrane region" description="Helical" evidence="5">
    <location>
        <begin position="301"/>
        <end position="321"/>
    </location>
</feature>
<gene>
    <name evidence="7" type="ORF">ACFQY8_00520</name>
</gene>
<dbReference type="InterPro" id="IPR011701">
    <property type="entry name" value="MFS"/>
</dbReference>
<feature type="transmembrane region" description="Helical" evidence="5">
    <location>
        <begin position="333"/>
        <end position="351"/>
    </location>
</feature>
<feature type="transmembrane region" description="Helical" evidence="5">
    <location>
        <begin position="176"/>
        <end position="196"/>
    </location>
</feature>
<dbReference type="Proteomes" id="UP001597036">
    <property type="component" value="Unassembled WGS sequence"/>
</dbReference>
<dbReference type="PROSITE" id="PS50850">
    <property type="entry name" value="MFS"/>
    <property type="match status" value="1"/>
</dbReference>
<organism evidence="7 8">
    <name type="scientific">Alloscardovia venturai</name>
    <dbReference type="NCBI Taxonomy" id="1769421"/>
    <lineage>
        <taxon>Bacteria</taxon>
        <taxon>Bacillati</taxon>
        <taxon>Actinomycetota</taxon>
        <taxon>Actinomycetes</taxon>
        <taxon>Bifidobacteriales</taxon>
        <taxon>Bifidobacteriaceae</taxon>
        <taxon>Alloscardovia</taxon>
    </lineage>
</organism>
<evidence type="ECO:0000256" key="5">
    <source>
        <dbReference type="SAM" id="Phobius"/>
    </source>
</evidence>
<keyword evidence="8" id="KW-1185">Reference proteome</keyword>
<feature type="transmembrane region" description="Helical" evidence="5">
    <location>
        <begin position="400"/>
        <end position="420"/>
    </location>
</feature>
<evidence type="ECO:0000256" key="1">
    <source>
        <dbReference type="ARBA" id="ARBA00004651"/>
    </source>
</evidence>
<name>A0ABW2Y6Q3_9BIFI</name>
<feature type="transmembrane region" description="Helical" evidence="5">
    <location>
        <begin position="426"/>
        <end position="445"/>
    </location>
</feature>
<dbReference type="Pfam" id="PF07690">
    <property type="entry name" value="MFS_1"/>
    <property type="match status" value="1"/>
</dbReference>
<keyword evidence="2 5" id="KW-0812">Transmembrane</keyword>
<comment type="subcellular location">
    <subcellularLocation>
        <location evidence="1">Cell membrane</location>
        <topology evidence="1">Multi-pass membrane protein</topology>
    </subcellularLocation>
</comment>